<dbReference type="PANTHER" id="PTHR35585:SF1">
    <property type="entry name" value="HHE DOMAIN PROTEIN (AFU_ORTHOLOGUE AFUA_4G00730)"/>
    <property type="match status" value="1"/>
</dbReference>
<evidence type="ECO:0000313" key="4">
    <source>
        <dbReference type="Proteomes" id="UP001158049"/>
    </source>
</evidence>
<dbReference type="Pfam" id="PF01814">
    <property type="entry name" value="Hemerythrin"/>
    <property type="match status" value="1"/>
</dbReference>
<organism evidence="3 4">
    <name type="scientific">Noviherbaspirillum suwonense</name>
    <dbReference type="NCBI Taxonomy" id="1224511"/>
    <lineage>
        <taxon>Bacteria</taxon>
        <taxon>Pseudomonadati</taxon>
        <taxon>Pseudomonadota</taxon>
        <taxon>Betaproteobacteria</taxon>
        <taxon>Burkholderiales</taxon>
        <taxon>Oxalobacteraceae</taxon>
        <taxon>Noviherbaspirillum</taxon>
    </lineage>
</organism>
<evidence type="ECO:0000313" key="3">
    <source>
        <dbReference type="EMBL" id="SMP49087.1"/>
    </source>
</evidence>
<name>A0ABY1PV18_9BURK</name>
<protein>
    <submittedName>
        <fullName evidence="3">Hemerythrin HHE cation binding domain-containing protein</fullName>
    </submittedName>
</protein>
<dbReference type="RefSeq" id="WP_283441002.1">
    <property type="nucleotide sequence ID" value="NZ_FXUL01000002.1"/>
</dbReference>
<comment type="caution">
    <text evidence="3">The sequence shown here is derived from an EMBL/GenBank/DDBJ whole genome shotgun (WGS) entry which is preliminary data.</text>
</comment>
<proteinExistence type="predicted"/>
<gene>
    <name evidence="3" type="ORF">SAMN06295970_102200</name>
</gene>
<feature type="domain" description="Hemerythrin-like" evidence="2">
    <location>
        <begin position="3"/>
        <end position="117"/>
    </location>
</feature>
<sequence length="160" mass="17945">MNAIDFLVSQHRSMETMLAGVMDAGPEARQRLYAEVADQLTMHISAEEVVFYPAVRAARTEDILLESLEEHLSLKRLMADLLALNPDEQTFEPKFKVLKEQAEHHHKEEEEHLFPKVKAALDASRLNELGAQMIALQTQQKMEGSPRDNVAGETDAAAPL</sequence>
<dbReference type="InterPro" id="IPR012312">
    <property type="entry name" value="Hemerythrin-like"/>
</dbReference>
<keyword evidence="4" id="KW-1185">Reference proteome</keyword>
<evidence type="ECO:0000256" key="1">
    <source>
        <dbReference type="SAM" id="MobiDB-lite"/>
    </source>
</evidence>
<dbReference type="PANTHER" id="PTHR35585">
    <property type="entry name" value="HHE DOMAIN PROTEIN (AFU_ORTHOLOGUE AFUA_4G00730)"/>
    <property type="match status" value="1"/>
</dbReference>
<evidence type="ECO:0000259" key="2">
    <source>
        <dbReference type="Pfam" id="PF01814"/>
    </source>
</evidence>
<accession>A0ABY1PV18</accession>
<dbReference type="EMBL" id="FXUL01000002">
    <property type="protein sequence ID" value="SMP49087.1"/>
    <property type="molecule type" value="Genomic_DNA"/>
</dbReference>
<dbReference type="Gene3D" id="1.20.120.520">
    <property type="entry name" value="nmb1532 protein domain like"/>
    <property type="match status" value="1"/>
</dbReference>
<dbReference type="Proteomes" id="UP001158049">
    <property type="component" value="Unassembled WGS sequence"/>
</dbReference>
<reference evidence="3 4" key="1">
    <citation type="submission" date="2017-05" db="EMBL/GenBank/DDBJ databases">
        <authorList>
            <person name="Varghese N."/>
            <person name="Submissions S."/>
        </authorList>
    </citation>
    <scope>NUCLEOTIDE SEQUENCE [LARGE SCALE GENOMIC DNA]</scope>
    <source>
        <strain evidence="3 4">DSM 26001</strain>
    </source>
</reference>
<feature type="region of interest" description="Disordered" evidence="1">
    <location>
        <begin position="139"/>
        <end position="160"/>
    </location>
</feature>